<dbReference type="AlphaFoldDB" id="A0A7J6MPU7"/>
<comment type="caution">
    <text evidence="1">The sequence shown here is derived from an EMBL/GenBank/DDBJ whole genome shotgun (WGS) entry which is preliminary data.</text>
</comment>
<dbReference type="Proteomes" id="UP000591131">
    <property type="component" value="Unassembled WGS sequence"/>
</dbReference>
<proteinExistence type="predicted"/>
<dbReference type="EMBL" id="JAAPAO010000085">
    <property type="protein sequence ID" value="KAF4673337.1"/>
    <property type="molecule type" value="Genomic_DNA"/>
</dbReference>
<keyword evidence="2" id="KW-1185">Reference proteome</keyword>
<protein>
    <submittedName>
        <fullName evidence="1">Uncharacterized protein</fullName>
    </submittedName>
</protein>
<dbReference type="OrthoDB" id="10514614at2759"/>
<gene>
    <name evidence="1" type="ORF">FOL47_010688</name>
</gene>
<evidence type="ECO:0000313" key="1">
    <source>
        <dbReference type="EMBL" id="KAF4673337.1"/>
    </source>
</evidence>
<accession>A0A7J6MPU7</accession>
<reference evidence="1 2" key="1">
    <citation type="submission" date="2020-04" db="EMBL/GenBank/DDBJ databases">
        <title>Perkinsus chesapeaki whole genome sequence.</title>
        <authorList>
            <person name="Bogema D.R."/>
        </authorList>
    </citation>
    <scope>NUCLEOTIDE SEQUENCE [LARGE SCALE GENOMIC DNA]</scope>
    <source>
        <strain evidence="1">ATCC PRA-425</strain>
    </source>
</reference>
<organism evidence="1 2">
    <name type="scientific">Perkinsus chesapeaki</name>
    <name type="common">Clam parasite</name>
    <name type="synonym">Perkinsus andrewsi</name>
    <dbReference type="NCBI Taxonomy" id="330153"/>
    <lineage>
        <taxon>Eukaryota</taxon>
        <taxon>Sar</taxon>
        <taxon>Alveolata</taxon>
        <taxon>Perkinsozoa</taxon>
        <taxon>Perkinsea</taxon>
        <taxon>Perkinsida</taxon>
        <taxon>Perkinsidae</taxon>
        <taxon>Perkinsus</taxon>
    </lineage>
</organism>
<evidence type="ECO:0000313" key="2">
    <source>
        <dbReference type="Proteomes" id="UP000591131"/>
    </source>
</evidence>
<name>A0A7J6MPU7_PERCH</name>
<sequence>MLLPSHVEALRCMMVERLWKDSMSIGPLPELMVDIMAFTPKPTLTLDCPMEEIVLNIDRKPDFIFNTGNVIYGVFKNEKSILLQSISPPGEEATLAETLNWRGTFYYDPGTSRLFVLHDRGGPSLLDYDVTSGMAHKTTRLSAVPSTPHWPDELLVIGGHVFLVRKWSKAQSGTFHVEVLHVDPSGHVHVAWRAPRQAQLTSLHSVAEAPLTVNIMYRTGDTYHSIRIVMIRDASPTVFESRHQNNISADLLLPGPNIHVITSGTSRFLVDDMLNRLSKDFTLLEGLTYIDSFRSNGVFYFLVLREEYGYEHSPTTVYRLLCLYPSFR</sequence>